<organism evidence="1 2">
    <name type="scientific">Vibrio cholerae serotype O1 (strain ATCC 39541 / Classical Ogawa 395 / O395)</name>
    <dbReference type="NCBI Taxonomy" id="345073"/>
    <lineage>
        <taxon>Bacteria</taxon>
        <taxon>Pseudomonadati</taxon>
        <taxon>Pseudomonadota</taxon>
        <taxon>Gammaproteobacteria</taxon>
        <taxon>Vibrionales</taxon>
        <taxon>Vibrionaceae</taxon>
        <taxon>Vibrio</taxon>
    </lineage>
</organism>
<dbReference type="AlphaFoldDB" id="A0A0H3AFX1"/>
<evidence type="ECO:0008006" key="3">
    <source>
        <dbReference type="Google" id="ProtNLM"/>
    </source>
</evidence>
<dbReference type="EMBL" id="CP000626">
    <property type="protein sequence ID" value="ABQ19179.1"/>
    <property type="molecule type" value="Genomic_DNA"/>
</dbReference>
<sequence length="308" mass="35261">MDSLNSFRNVTERDIDLLLIEELQVSPSFANWFVYKALGEATTVKSLGVWHSVSDATLGESDLIFKFQSDNGVVEGLLIENKIDADAQPEQGERYQLRGHKGKEQGYWEDFRTCILAPLAYLERNIEPYDCEIAYEDIIGYLKSKNSARSNYRANVLTSAVEKQRRGYVSCVSIAMTEYARKYLEYVSKYHPELRPEKSKPRAEGHTWINFYPFGVEKKMPIVHQIYGDAVKIMFLAQAERYEELSLIFNDFNAHPLVVRQSGKSVIVEVKVPSIDPIIETFEASFPAVQEAIKVALDLYAYCVEKRI</sequence>
<dbReference type="eggNOG" id="ENOG5032UIP">
    <property type="taxonomic scope" value="Bacteria"/>
</dbReference>
<gene>
    <name evidence="1" type="ordered locus">VC0395_0845</name>
</gene>
<reference evidence="1 2" key="1">
    <citation type="submission" date="2007-03" db="EMBL/GenBank/DDBJ databases">
        <authorList>
            <person name="Heidelberg J."/>
        </authorList>
    </citation>
    <scope>NUCLEOTIDE SEQUENCE [LARGE SCALE GENOMIC DNA]</scope>
    <source>
        <strain evidence="2">ATCC 39541 / Classical Ogawa 395 / O395</strain>
    </source>
</reference>
<dbReference type="KEGG" id="vco:VC0395_0845"/>
<name>A0A0H3AFX1_VIBC3</name>
<dbReference type="Proteomes" id="UP000000249">
    <property type="component" value="Chromosome 2"/>
</dbReference>
<dbReference type="RefSeq" id="WP_000377815.1">
    <property type="nucleotide sequence ID" value="NC_009456.1"/>
</dbReference>
<accession>A0A0H3AFX1</accession>
<proteinExistence type="predicted"/>
<dbReference type="PATRIC" id="fig|345073.21.peg.3168"/>
<evidence type="ECO:0000313" key="1">
    <source>
        <dbReference type="EMBL" id="ABQ19179.1"/>
    </source>
</evidence>
<dbReference type="OrthoDB" id="5876753at2"/>
<dbReference type="KEGG" id="vcr:VC395_A0415"/>
<evidence type="ECO:0000313" key="2">
    <source>
        <dbReference type="Proteomes" id="UP000000249"/>
    </source>
</evidence>
<protein>
    <recommendedName>
        <fullName evidence="3">PD-(D/E)XK nuclease superfamily protein</fullName>
    </recommendedName>
</protein>